<dbReference type="InterPro" id="IPR014718">
    <property type="entry name" value="GH-type_carb-bd"/>
</dbReference>
<keyword evidence="9" id="KW-1185">Reference proteome</keyword>
<dbReference type="Pfam" id="PF02884">
    <property type="entry name" value="Lyase_8_C"/>
    <property type="match status" value="1"/>
</dbReference>
<evidence type="ECO:0000313" key="8">
    <source>
        <dbReference type="EMBL" id="PRP79623.1"/>
    </source>
</evidence>
<organism evidence="8 9">
    <name type="scientific">Planoprotostelium fungivorum</name>
    <dbReference type="NCBI Taxonomy" id="1890364"/>
    <lineage>
        <taxon>Eukaryota</taxon>
        <taxon>Amoebozoa</taxon>
        <taxon>Evosea</taxon>
        <taxon>Variosea</taxon>
        <taxon>Cavosteliida</taxon>
        <taxon>Cavosteliaceae</taxon>
        <taxon>Planoprotostelium</taxon>
    </lineage>
</organism>
<dbReference type="PANTHER" id="PTHR38481:SF1">
    <property type="entry name" value="HYALURONATE LYASE"/>
    <property type="match status" value="1"/>
</dbReference>
<dbReference type="SUPFAM" id="SSF74650">
    <property type="entry name" value="Galactose mutarotase-like"/>
    <property type="match status" value="1"/>
</dbReference>
<keyword evidence="3 8" id="KW-0456">Lyase</keyword>
<dbReference type="SUPFAM" id="SSF49863">
    <property type="entry name" value="Hyaluronate lyase-like, C-terminal domain"/>
    <property type="match status" value="1"/>
</dbReference>
<evidence type="ECO:0000256" key="1">
    <source>
        <dbReference type="ARBA" id="ARBA00006699"/>
    </source>
</evidence>
<keyword evidence="2" id="KW-0732">Signal</keyword>
<dbReference type="Pfam" id="PF08124">
    <property type="entry name" value="Lyase_8_N"/>
    <property type="match status" value="1"/>
</dbReference>
<dbReference type="GO" id="GO:0030246">
    <property type="term" value="F:carbohydrate binding"/>
    <property type="evidence" value="ECO:0007669"/>
    <property type="project" value="InterPro"/>
</dbReference>
<name>A0A2P6N6Q8_9EUKA</name>
<feature type="compositionally biased region" description="Low complexity" evidence="4">
    <location>
        <begin position="792"/>
        <end position="809"/>
    </location>
</feature>
<feature type="domain" description="Polysaccharide lyase 8 N-terminal alpha-helical" evidence="7">
    <location>
        <begin position="174"/>
        <end position="357"/>
    </location>
</feature>
<dbReference type="PANTHER" id="PTHR38481">
    <property type="entry name" value="HYALURONATE LYASE"/>
    <property type="match status" value="1"/>
</dbReference>
<dbReference type="AlphaFoldDB" id="A0A2P6N6Q8"/>
<dbReference type="GO" id="GO:0005975">
    <property type="term" value="P:carbohydrate metabolic process"/>
    <property type="evidence" value="ECO:0007669"/>
    <property type="project" value="InterPro"/>
</dbReference>
<accession>A0A2P6N6Q8</accession>
<dbReference type="EMBL" id="MDYQ01000177">
    <property type="protein sequence ID" value="PRP79623.1"/>
    <property type="molecule type" value="Genomic_DNA"/>
</dbReference>
<gene>
    <name evidence="8" type="ORF">PROFUN_12813</name>
</gene>
<evidence type="ECO:0000256" key="2">
    <source>
        <dbReference type="ARBA" id="ARBA00022729"/>
    </source>
</evidence>
<dbReference type="Gene3D" id="2.70.98.10">
    <property type="match status" value="1"/>
</dbReference>
<evidence type="ECO:0000259" key="5">
    <source>
        <dbReference type="Pfam" id="PF02278"/>
    </source>
</evidence>
<dbReference type="Gene3D" id="1.50.10.100">
    <property type="entry name" value="Chondroitin AC/alginate lyase"/>
    <property type="match status" value="1"/>
</dbReference>
<evidence type="ECO:0000256" key="4">
    <source>
        <dbReference type="SAM" id="MobiDB-lite"/>
    </source>
</evidence>
<dbReference type="Gene3D" id="2.60.220.10">
    <property type="entry name" value="Polysaccharide lyase family 8-like, C-terminal"/>
    <property type="match status" value="1"/>
</dbReference>
<feature type="domain" description="Polysaccharide lyase family 8 central" evidence="5">
    <location>
        <begin position="401"/>
        <end position="609"/>
    </location>
</feature>
<dbReference type="InterPro" id="IPR011071">
    <property type="entry name" value="Lyase_8-like_C"/>
</dbReference>
<dbReference type="InterPro" id="IPR003159">
    <property type="entry name" value="Lyase_8_central_dom"/>
</dbReference>
<dbReference type="SUPFAM" id="SSF48230">
    <property type="entry name" value="Chondroitin AC/alginate lyase"/>
    <property type="match status" value="1"/>
</dbReference>
<evidence type="ECO:0000313" key="9">
    <source>
        <dbReference type="Proteomes" id="UP000241769"/>
    </source>
</evidence>
<comment type="caution">
    <text evidence="8">The sequence shown here is derived from an EMBL/GenBank/DDBJ whole genome shotgun (WGS) entry which is preliminary data.</text>
</comment>
<dbReference type="InterPro" id="IPR008929">
    <property type="entry name" value="Chondroitin_lyas"/>
</dbReference>
<reference evidence="8 9" key="1">
    <citation type="journal article" date="2018" name="Genome Biol. Evol.">
        <title>Multiple Roots of Fruiting Body Formation in Amoebozoa.</title>
        <authorList>
            <person name="Hillmann F."/>
            <person name="Forbes G."/>
            <person name="Novohradska S."/>
            <person name="Ferling I."/>
            <person name="Riege K."/>
            <person name="Groth M."/>
            <person name="Westermann M."/>
            <person name="Marz M."/>
            <person name="Spaller T."/>
            <person name="Winckler T."/>
            <person name="Schaap P."/>
            <person name="Glockner G."/>
        </authorList>
    </citation>
    <scope>NUCLEOTIDE SEQUENCE [LARGE SCALE GENOMIC DNA]</scope>
    <source>
        <strain evidence="8 9">Jena</strain>
    </source>
</reference>
<dbReference type="Proteomes" id="UP000241769">
    <property type="component" value="Unassembled WGS sequence"/>
</dbReference>
<dbReference type="InterPro" id="IPR011013">
    <property type="entry name" value="Gal_mutarotase_sf_dom"/>
</dbReference>
<feature type="compositionally biased region" description="Polar residues" evidence="4">
    <location>
        <begin position="810"/>
        <end position="820"/>
    </location>
</feature>
<dbReference type="Pfam" id="PF02278">
    <property type="entry name" value="Lyase_8"/>
    <property type="match status" value="1"/>
</dbReference>
<dbReference type="InParanoid" id="A0A2P6N6Q8"/>
<comment type="similarity">
    <text evidence="1">Belongs to the polysaccharide lyase 8 family.</text>
</comment>
<feature type="domain" description="Polysaccharide lyase family 8 C-terminal" evidence="6">
    <location>
        <begin position="657"/>
        <end position="725"/>
    </location>
</feature>
<dbReference type="InterPro" id="IPR004103">
    <property type="entry name" value="Lyase_8_C"/>
</dbReference>
<dbReference type="GO" id="GO:0005576">
    <property type="term" value="C:extracellular region"/>
    <property type="evidence" value="ECO:0007669"/>
    <property type="project" value="InterPro"/>
</dbReference>
<proteinExistence type="inferred from homology"/>
<evidence type="ECO:0000259" key="7">
    <source>
        <dbReference type="Pfam" id="PF08124"/>
    </source>
</evidence>
<evidence type="ECO:0000256" key="3">
    <source>
        <dbReference type="ARBA" id="ARBA00023239"/>
    </source>
</evidence>
<dbReference type="OrthoDB" id="5980780at2759"/>
<protein>
    <submittedName>
        <fullName evidence="8">Polysaccharide lyase family 8 protein</fullName>
    </submittedName>
</protein>
<evidence type="ECO:0000259" key="6">
    <source>
        <dbReference type="Pfam" id="PF02884"/>
    </source>
</evidence>
<feature type="region of interest" description="Disordered" evidence="4">
    <location>
        <begin position="792"/>
        <end position="820"/>
    </location>
</feature>
<dbReference type="GO" id="GO:0016837">
    <property type="term" value="F:carbon-oxygen lyase activity, acting on polysaccharides"/>
    <property type="evidence" value="ECO:0007669"/>
    <property type="project" value="UniProtKB-ARBA"/>
</dbReference>
<dbReference type="InterPro" id="IPR012970">
    <property type="entry name" value="Lyase_8_alpha_N"/>
</dbReference>
<dbReference type="InterPro" id="IPR038970">
    <property type="entry name" value="Lyase_8"/>
</dbReference>
<sequence length="843" mass="90833">MTNESPLMNQNELNVDVSQQVTCAAKKSGVFLLHFSVSREDMRLHLLLGLYVALVVADDGSTLASVRARVLQQSLKTVSNAATFVNNINSTGAWKDIDYTSGCVANTVTWPAAGHWDRIGAMAAVWYKTGNISYLTATKSAMKFWFDRDYTASDCTWRGGKGNCPCGTPGFWCTNWWFQVLSLSNRAGAPCALLGDKNALDASSTSHCITMTNRGTAYVFDPTSTGANLGDAVQACLLQGTLTSNLTLIRSCLVRFNSGVDYTTYADGIQRDGTFFQHGTQPYAGGYGTDFLASLGDIWTTTTGSVDLQPAKSEQDAATKYLQAIPWMSYYRDTKGYFCWDNVQVGRGITRGPEKGRMSLDLVTLASVTSEWSTGTQINSSLQLLNGNRLKGVNPTGLIGNRVFWYSDYLTHRGANYVITLKMLSNRTLTGECTNNEGTKSLHYSDGVVYNYVEGDEYVNGPALWDWYTLPGVTVDPSSHTLDCAATKFPGKSNFVGSASDGKRAVSTMDYISPINSQLSYKKSWFFFEDVYVVMTTDIVQSQGYPVVTSLDQRALSDNVRSDSGSMTGTNRVYTWIHQGKMGYVFPAKFPLNLNVSTANVTGNFLNSGVYNIPAAQAMFKPLATVTPGNPLVYIAVPGMDFSTFDANRASITQAIQILRSTKDIHAVQHVERKIIAAAFRSSVTLVTPSYNLTAGAPCALLFDYGNPLGISLTVADPTQQLSSVALTLNGSGLRCGSYDATITCTNSTGNAIKLSVKLPSGGYAGQSKTILLSGDTDTSTSSSSFTFITSSTLGSTSSSDPATATSGTMTTDASHTRSGNAMRDQPLMAVLLFAAVLLSCLF</sequence>